<reference evidence="3" key="1">
    <citation type="journal article" date="2023" name="Plant J.">
        <title>The genome of the king protea, Protea cynaroides.</title>
        <authorList>
            <person name="Chang J."/>
            <person name="Duong T.A."/>
            <person name="Schoeman C."/>
            <person name="Ma X."/>
            <person name="Roodt D."/>
            <person name="Barker N."/>
            <person name="Li Z."/>
            <person name="Van de Peer Y."/>
            <person name="Mizrachi E."/>
        </authorList>
    </citation>
    <scope>NUCLEOTIDE SEQUENCE</scope>
    <source>
        <tissue evidence="3">Young leaves</tissue>
    </source>
</reference>
<accession>A0A9Q0K2S5</accession>
<dbReference type="Pfam" id="PF25565">
    <property type="entry name" value="Ubiquitin_At1g33420"/>
    <property type="match status" value="1"/>
</dbReference>
<dbReference type="OrthoDB" id="436852at2759"/>
<dbReference type="InterPro" id="IPR059080">
    <property type="entry name" value="WHD_PTC1"/>
</dbReference>
<evidence type="ECO:0000259" key="1">
    <source>
        <dbReference type="Pfam" id="PF25565"/>
    </source>
</evidence>
<feature type="domain" description="PHD finger protein MALE STERILITY 1-like ubiquitin-like" evidence="1">
    <location>
        <begin position="155"/>
        <end position="217"/>
    </location>
</feature>
<evidence type="ECO:0000313" key="4">
    <source>
        <dbReference type="Proteomes" id="UP001141806"/>
    </source>
</evidence>
<evidence type="ECO:0000313" key="3">
    <source>
        <dbReference type="EMBL" id="KAJ4960737.1"/>
    </source>
</evidence>
<dbReference type="PANTHER" id="PTHR46201">
    <property type="entry name" value="PHD FINGER PROTEIN MALE MEIOCYTE DEATH 1-RELATED"/>
    <property type="match status" value="1"/>
</dbReference>
<feature type="domain" description="PTC1-like winged helix-turn-helix" evidence="2">
    <location>
        <begin position="28"/>
        <end position="82"/>
    </location>
</feature>
<gene>
    <name evidence="3" type="ORF">NE237_020647</name>
</gene>
<dbReference type="Pfam" id="PF25874">
    <property type="entry name" value="WHD_plant_repro"/>
    <property type="match status" value="1"/>
</dbReference>
<evidence type="ECO:0000259" key="2">
    <source>
        <dbReference type="Pfam" id="PF25874"/>
    </source>
</evidence>
<dbReference type="AlphaFoldDB" id="A0A9Q0K2S5"/>
<dbReference type="EMBL" id="JAMYWD010000009">
    <property type="protein sequence ID" value="KAJ4960737.1"/>
    <property type="molecule type" value="Genomic_DNA"/>
</dbReference>
<proteinExistence type="predicted"/>
<protein>
    <submittedName>
        <fullName evidence="3">Uncharacterized protein</fullName>
    </submittedName>
</protein>
<keyword evidence="4" id="KW-1185">Reference proteome</keyword>
<dbReference type="InterPro" id="IPR057765">
    <property type="entry name" value="MS1-like_ubiquitin"/>
</dbReference>
<comment type="caution">
    <text evidence="3">The sequence shown here is derived from an EMBL/GenBank/DDBJ whole genome shotgun (WGS) entry which is preliminary data.</text>
</comment>
<organism evidence="3 4">
    <name type="scientific">Protea cynaroides</name>
    <dbReference type="NCBI Taxonomy" id="273540"/>
    <lineage>
        <taxon>Eukaryota</taxon>
        <taxon>Viridiplantae</taxon>
        <taxon>Streptophyta</taxon>
        <taxon>Embryophyta</taxon>
        <taxon>Tracheophyta</taxon>
        <taxon>Spermatophyta</taxon>
        <taxon>Magnoliopsida</taxon>
        <taxon>Proteales</taxon>
        <taxon>Proteaceae</taxon>
        <taxon>Protea</taxon>
    </lineage>
</organism>
<sequence length="218" mass="25007">MPSNKSLNQPNDNPIQLFSHFALNWGSKWPPDQLENTARVVVSTLEQRNLGEMLRHELRLATVVDIGYICLMDNVLKVVDGAKSEVQSLWSASDVYKDILFIQKKVYEMFPPSTVEGVVTQIVIDCKHFMNEWPWNDDISDEWLTYECVLSSSITHPLAFGELVVLNPYVRVGKLKEEAQNAMRETYCMMENFVVMELEGLEDVYEDDEVFCTIKSSA</sequence>
<dbReference type="PANTHER" id="PTHR46201:SF9">
    <property type="entry name" value="PHD FINGER PROTEIN MALE MEIOCYTE DEATH 1"/>
    <property type="match status" value="1"/>
</dbReference>
<name>A0A9Q0K2S5_9MAGN</name>
<dbReference type="Proteomes" id="UP001141806">
    <property type="component" value="Unassembled WGS sequence"/>
</dbReference>